<keyword evidence="2" id="KW-1185">Reference proteome</keyword>
<protein>
    <submittedName>
        <fullName evidence="1">Uncharacterized protein</fullName>
    </submittedName>
</protein>
<gene>
    <name evidence="1" type="ORF">ARMOST_11406</name>
</gene>
<organism evidence="1 2">
    <name type="scientific">Armillaria ostoyae</name>
    <name type="common">Armillaria root rot fungus</name>
    <dbReference type="NCBI Taxonomy" id="47428"/>
    <lineage>
        <taxon>Eukaryota</taxon>
        <taxon>Fungi</taxon>
        <taxon>Dikarya</taxon>
        <taxon>Basidiomycota</taxon>
        <taxon>Agaricomycotina</taxon>
        <taxon>Agaricomycetes</taxon>
        <taxon>Agaricomycetidae</taxon>
        <taxon>Agaricales</taxon>
        <taxon>Marasmiineae</taxon>
        <taxon>Physalacriaceae</taxon>
        <taxon>Armillaria</taxon>
    </lineage>
</organism>
<accession>A0A284RH43</accession>
<dbReference type="Proteomes" id="UP000219338">
    <property type="component" value="Unassembled WGS sequence"/>
</dbReference>
<dbReference type="AlphaFoldDB" id="A0A284RH43"/>
<dbReference type="OrthoDB" id="3123550at2759"/>
<proteinExistence type="predicted"/>
<reference evidence="2" key="1">
    <citation type="journal article" date="2017" name="Nat. Ecol. Evol.">
        <title>Genome expansion and lineage-specific genetic innovations in the forest pathogenic fungi Armillaria.</title>
        <authorList>
            <person name="Sipos G."/>
            <person name="Prasanna A.N."/>
            <person name="Walter M.C."/>
            <person name="O'Connor E."/>
            <person name="Balint B."/>
            <person name="Krizsan K."/>
            <person name="Kiss B."/>
            <person name="Hess J."/>
            <person name="Varga T."/>
            <person name="Slot J."/>
            <person name="Riley R."/>
            <person name="Boka B."/>
            <person name="Rigling D."/>
            <person name="Barry K."/>
            <person name="Lee J."/>
            <person name="Mihaltcheva S."/>
            <person name="LaButti K."/>
            <person name="Lipzen A."/>
            <person name="Waldron R."/>
            <person name="Moloney N.M."/>
            <person name="Sperisen C."/>
            <person name="Kredics L."/>
            <person name="Vagvoelgyi C."/>
            <person name="Patrignani A."/>
            <person name="Fitzpatrick D."/>
            <person name="Nagy I."/>
            <person name="Doyle S."/>
            <person name="Anderson J.B."/>
            <person name="Grigoriev I.V."/>
            <person name="Gueldener U."/>
            <person name="Muensterkoetter M."/>
            <person name="Nagy L.G."/>
        </authorList>
    </citation>
    <scope>NUCLEOTIDE SEQUENCE [LARGE SCALE GENOMIC DNA]</scope>
    <source>
        <strain evidence="2">C18/9</strain>
    </source>
</reference>
<sequence length="192" mass="21617">MSSAYLWIHGWRLIPLPRHLWTVAHWTYESVMMLYQGDNGKTIDAKTKLDAVKVNGSWDELHLLAERHSSSHSPGREVVEVTPGVHLPYTRPLIVIPNDSSLSDQPQSEIVIESELMYPFDELMLDNRLPTPGLIAMSSQLPSNPSTNASLIPTLPTNVEDLMREVFGNCSRETSMSPFLDSHIAVPRHDHL</sequence>
<dbReference type="EMBL" id="FUEG01000009">
    <property type="protein sequence ID" value="SJL08047.1"/>
    <property type="molecule type" value="Genomic_DNA"/>
</dbReference>
<evidence type="ECO:0000313" key="1">
    <source>
        <dbReference type="EMBL" id="SJL08047.1"/>
    </source>
</evidence>
<evidence type="ECO:0000313" key="2">
    <source>
        <dbReference type="Proteomes" id="UP000219338"/>
    </source>
</evidence>
<name>A0A284RH43_ARMOS</name>